<keyword evidence="3" id="KW-0813">Transport</keyword>
<dbReference type="InterPro" id="IPR052168">
    <property type="entry name" value="Cytochrome_b561_oxidase"/>
</dbReference>
<reference evidence="15 16" key="1">
    <citation type="submission" date="2014-07" db="EMBL/GenBank/DDBJ databases">
        <title>Comparative analysis of Nitrosococcus oceani genome inventories of strains from Pacific and Atlantic gyres.</title>
        <authorList>
            <person name="Lim C.K."/>
            <person name="Wang L."/>
            <person name="Sayavedra-Soto L.A."/>
            <person name="Klotz M.G."/>
        </authorList>
    </citation>
    <scope>NUCLEOTIDE SEQUENCE [LARGE SCALE GENOMIC DNA]</scope>
    <source>
        <strain evidence="15 16">C-27</strain>
    </source>
</reference>
<feature type="transmembrane region" description="Helical" evidence="13">
    <location>
        <begin position="335"/>
        <end position="362"/>
    </location>
</feature>
<dbReference type="InterPro" id="IPR022051">
    <property type="entry name" value="DUF3611"/>
</dbReference>
<keyword evidence="4" id="KW-1003">Cell membrane</keyword>
<evidence type="ECO:0000256" key="11">
    <source>
        <dbReference type="ARBA" id="ARBA00023136"/>
    </source>
</evidence>
<dbReference type="GO" id="GO:0046872">
    <property type="term" value="F:metal ion binding"/>
    <property type="evidence" value="ECO:0007669"/>
    <property type="project" value="UniProtKB-KW"/>
</dbReference>
<keyword evidence="10" id="KW-0408">Iron</keyword>
<evidence type="ECO:0000256" key="8">
    <source>
        <dbReference type="ARBA" id="ARBA00022982"/>
    </source>
</evidence>
<evidence type="ECO:0000256" key="3">
    <source>
        <dbReference type="ARBA" id="ARBA00022448"/>
    </source>
</evidence>
<evidence type="ECO:0000256" key="1">
    <source>
        <dbReference type="ARBA" id="ARBA00001970"/>
    </source>
</evidence>
<feature type="transmembrane region" description="Helical" evidence="13">
    <location>
        <begin position="90"/>
        <end position="119"/>
    </location>
</feature>
<evidence type="ECO:0000256" key="6">
    <source>
        <dbReference type="ARBA" id="ARBA00022692"/>
    </source>
</evidence>
<accession>A0A0E2ZLV4</accession>
<dbReference type="PANTHER" id="PTHR30529">
    <property type="entry name" value="CYTOCHROME B561"/>
    <property type="match status" value="1"/>
</dbReference>
<evidence type="ECO:0000256" key="5">
    <source>
        <dbReference type="ARBA" id="ARBA00022617"/>
    </source>
</evidence>
<feature type="transmembrane region" description="Helical" evidence="13">
    <location>
        <begin position="201"/>
        <end position="221"/>
    </location>
</feature>
<evidence type="ECO:0000256" key="9">
    <source>
        <dbReference type="ARBA" id="ARBA00022989"/>
    </source>
</evidence>
<dbReference type="PANTHER" id="PTHR30529:SF7">
    <property type="entry name" value="CYTOCHROME B561 BACTERIAL_NI-HYDROGENASE DOMAIN-CONTAINING PROTEIN"/>
    <property type="match status" value="1"/>
</dbReference>
<dbReference type="InterPro" id="IPR016174">
    <property type="entry name" value="Di-haem_cyt_TM"/>
</dbReference>
<keyword evidence="11 13" id="KW-0472">Membrane</keyword>
<comment type="similarity">
    <text evidence="12">Belongs to the cytochrome b561 family.</text>
</comment>
<evidence type="ECO:0000256" key="12">
    <source>
        <dbReference type="ARBA" id="ARBA00037975"/>
    </source>
</evidence>
<dbReference type="GO" id="GO:0022904">
    <property type="term" value="P:respiratory electron transport chain"/>
    <property type="evidence" value="ECO:0007669"/>
    <property type="project" value="InterPro"/>
</dbReference>
<keyword evidence="5" id="KW-0349">Heme</keyword>
<feature type="transmembrane region" description="Helical" evidence="13">
    <location>
        <begin position="9"/>
        <end position="34"/>
    </location>
</feature>
<dbReference type="GO" id="GO:0009055">
    <property type="term" value="F:electron transfer activity"/>
    <property type="evidence" value="ECO:0007669"/>
    <property type="project" value="InterPro"/>
</dbReference>
<dbReference type="OrthoDB" id="5766633at2"/>
<keyword evidence="9 13" id="KW-1133">Transmembrane helix</keyword>
<feature type="domain" description="Cytochrome b561 bacterial/Ni-hydrogenase" evidence="14">
    <location>
        <begin position="8"/>
        <end position="165"/>
    </location>
</feature>
<dbReference type="GO" id="GO:0020037">
    <property type="term" value="F:heme binding"/>
    <property type="evidence" value="ECO:0007669"/>
    <property type="project" value="TreeGrafter"/>
</dbReference>
<dbReference type="HOGENOM" id="CLU_709467_0_0_6"/>
<evidence type="ECO:0000256" key="13">
    <source>
        <dbReference type="SAM" id="Phobius"/>
    </source>
</evidence>
<dbReference type="Pfam" id="PF12263">
    <property type="entry name" value="DUF3611"/>
    <property type="match status" value="1"/>
</dbReference>
<sequence>MLPSPTQHLFFITLHWILVLLVLALIGLGGYLQYLPPTAPKQAFSVNLHISLGLTSMILVIFQILLWLVLGRPQSSETVSHWQQAITRNLYILFYVCVIILGVSGFFQATASGISVKFWGLPVPAGKKKDPDLAGFTEALHGISSLALVVLVVIWIGVILLKTYQQNKIFYGNALSKKIKSEVTSPPLSKAILRLVRNLRLLGWTAFWIQFGLAIASALLLLFTTSGQSLSPNQLSSGLTWAVYDFIILCLTTLFFFYYTRLAKKITLKPNFYINPEKKSSPWFLRLSYKTSLLGMLVSFIGIGTSLYLLIAKTVSQPPGIAITDPSKIVRALDVFILLINFGLLIAHFIGAVISIWVTVLASGAHKKMLLADPPANNSLIT</sequence>
<evidence type="ECO:0000313" key="16">
    <source>
        <dbReference type="Proteomes" id="UP000028839"/>
    </source>
</evidence>
<proteinExistence type="inferred from homology"/>
<comment type="subcellular location">
    <subcellularLocation>
        <location evidence="2">Cell membrane</location>
        <topology evidence="2">Multi-pass membrane protein</topology>
    </subcellularLocation>
</comment>
<feature type="transmembrane region" description="Helical" evidence="13">
    <location>
        <begin position="293"/>
        <end position="315"/>
    </location>
</feature>
<keyword evidence="8" id="KW-0249">Electron transport</keyword>
<evidence type="ECO:0000259" key="14">
    <source>
        <dbReference type="Pfam" id="PF01292"/>
    </source>
</evidence>
<dbReference type="Proteomes" id="UP000028839">
    <property type="component" value="Unassembled WGS sequence"/>
</dbReference>
<dbReference type="SUPFAM" id="SSF81342">
    <property type="entry name" value="Transmembrane di-heme cytochromes"/>
    <property type="match status" value="1"/>
</dbReference>
<evidence type="ECO:0000256" key="4">
    <source>
        <dbReference type="ARBA" id="ARBA00022475"/>
    </source>
</evidence>
<evidence type="ECO:0000256" key="10">
    <source>
        <dbReference type="ARBA" id="ARBA00023004"/>
    </source>
</evidence>
<feature type="transmembrane region" description="Helical" evidence="13">
    <location>
        <begin position="139"/>
        <end position="161"/>
    </location>
</feature>
<organism evidence="15 16">
    <name type="scientific">Nitrosococcus oceani C-27</name>
    <dbReference type="NCBI Taxonomy" id="314279"/>
    <lineage>
        <taxon>Bacteria</taxon>
        <taxon>Pseudomonadati</taxon>
        <taxon>Pseudomonadota</taxon>
        <taxon>Gammaproteobacteria</taxon>
        <taxon>Chromatiales</taxon>
        <taxon>Chromatiaceae</taxon>
        <taxon>Nitrosococcus</taxon>
    </lineage>
</organism>
<name>A0A0E2ZLV4_9GAMM</name>
<keyword evidence="6 13" id="KW-0812">Transmembrane</keyword>
<feature type="transmembrane region" description="Helical" evidence="13">
    <location>
        <begin position="241"/>
        <end position="259"/>
    </location>
</feature>
<dbReference type="AlphaFoldDB" id="A0A0E2ZLV4"/>
<keyword evidence="7" id="KW-0479">Metal-binding</keyword>
<evidence type="ECO:0000313" key="15">
    <source>
        <dbReference type="EMBL" id="KFI19317.1"/>
    </source>
</evidence>
<evidence type="ECO:0000256" key="7">
    <source>
        <dbReference type="ARBA" id="ARBA00022723"/>
    </source>
</evidence>
<dbReference type="InterPro" id="IPR011577">
    <property type="entry name" value="Cyt_b561_bac/Ni-Hgenase"/>
</dbReference>
<protein>
    <submittedName>
        <fullName evidence="15">Cytochrome B561</fullName>
    </submittedName>
</protein>
<dbReference type="Pfam" id="PF01292">
    <property type="entry name" value="Ni_hydr_CYTB"/>
    <property type="match status" value="1"/>
</dbReference>
<comment type="caution">
    <text evidence="15">The sequence shown here is derived from an EMBL/GenBank/DDBJ whole genome shotgun (WGS) entry which is preliminary data.</text>
</comment>
<comment type="cofactor">
    <cofactor evidence="1">
        <name>heme b</name>
        <dbReference type="ChEBI" id="CHEBI:60344"/>
    </cofactor>
</comment>
<evidence type="ECO:0000256" key="2">
    <source>
        <dbReference type="ARBA" id="ARBA00004651"/>
    </source>
</evidence>
<dbReference type="EMBL" id="JPGN01000055">
    <property type="protein sequence ID" value="KFI19317.1"/>
    <property type="molecule type" value="Genomic_DNA"/>
</dbReference>
<gene>
    <name evidence="15" type="ORF">IB75_09205</name>
</gene>
<feature type="transmembrane region" description="Helical" evidence="13">
    <location>
        <begin position="46"/>
        <end position="70"/>
    </location>
</feature>
<dbReference type="GO" id="GO:0005886">
    <property type="term" value="C:plasma membrane"/>
    <property type="evidence" value="ECO:0007669"/>
    <property type="project" value="UniProtKB-SubCell"/>
</dbReference>